<dbReference type="GeneID" id="7449129"/>
<dbReference type="InParanoid" id="B8BQX8"/>
<dbReference type="SUPFAM" id="SSF51197">
    <property type="entry name" value="Clavaminate synthase-like"/>
    <property type="match status" value="1"/>
</dbReference>
<evidence type="ECO:0000256" key="1">
    <source>
        <dbReference type="SAM" id="MobiDB-lite"/>
    </source>
</evidence>
<protein>
    <recommendedName>
        <fullName evidence="2">Fe2OG dioxygenase domain-containing protein</fullName>
    </recommendedName>
</protein>
<dbReference type="PANTHER" id="PTHR31212">
    <property type="entry name" value="ALPHA-KETOGLUTARATE-DEPENDENT DIOXYGENASE ALKB HOMOLOG 3"/>
    <property type="match status" value="1"/>
</dbReference>
<reference evidence="3 4" key="1">
    <citation type="journal article" date="2004" name="Science">
        <title>The genome of the diatom Thalassiosira pseudonana: ecology, evolution, and metabolism.</title>
        <authorList>
            <person name="Armbrust E.V."/>
            <person name="Berges J.A."/>
            <person name="Bowler C."/>
            <person name="Green B.R."/>
            <person name="Martinez D."/>
            <person name="Putnam N.H."/>
            <person name="Zhou S."/>
            <person name="Allen A.E."/>
            <person name="Apt K.E."/>
            <person name="Bechner M."/>
            <person name="Brzezinski M.A."/>
            <person name="Chaal B.K."/>
            <person name="Chiovitti A."/>
            <person name="Davis A.K."/>
            <person name="Demarest M.S."/>
            <person name="Detter J.C."/>
            <person name="Glavina T."/>
            <person name="Goodstein D."/>
            <person name="Hadi M.Z."/>
            <person name="Hellsten U."/>
            <person name="Hildebrand M."/>
            <person name="Jenkins B.D."/>
            <person name="Jurka J."/>
            <person name="Kapitonov V.V."/>
            <person name="Kroger N."/>
            <person name="Lau W.W."/>
            <person name="Lane T.W."/>
            <person name="Larimer F.W."/>
            <person name="Lippmeier J.C."/>
            <person name="Lucas S."/>
            <person name="Medina M."/>
            <person name="Montsant A."/>
            <person name="Obornik M."/>
            <person name="Parker M.S."/>
            <person name="Palenik B."/>
            <person name="Pazour G.J."/>
            <person name="Richardson P.M."/>
            <person name="Rynearson T.A."/>
            <person name="Saito M.A."/>
            <person name="Schwartz D.C."/>
            <person name="Thamatrakoln K."/>
            <person name="Valentin K."/>
            <person name="Vardi A."/>
            <person name="Wilkerson F.P."/>
            <person name="Rokhsar D.S."/>
        </authorList>
    </citation>
    <scope>NUCLEOTIDE SEQUENCE [LARGE SCALE GENOMIC DNA]</scope>
    <source>
        <strain evidence="3 4">CCMP1335</strain>
    </source>
</reference>
<feature type="region of interest" description="Disordered" evidence="1">
    <location>
        <begin position="550"/>
        <end position="573"/>
    </location>
</feature>
<dbReference type="GO" id="GO:0051213">
    <property type="term" value="F:dioxygenase activity"/>
    <property type="evidence" value="ECO:0007669"/>
    <property type="project" value="InterPro"/>
</dbReference>
<feature type="region of interest" description="Disordered" evidence="1">
    <location>
        <begin position="1"/>
        <end position="44"/>
    </location>
</feature>
<dbReference type="InterPro" id="IPR027450">
    <property type="entry name" value="AlkB-like"/>
</dbReference>
<dbReference type="PROSITE" id="PS51471">
    <property type="entry name" value="FE2OG_OXY"/>
    <property type="match status" value="1"/>
</dbReference>
<evidence type="ECO:0000259" key="2">
    <source>
        <dbReference type="PROSITE" id="PS51471"/>
    </source>
</evidence>
<feature type="domain" description="Fe2OG dioxygenase" evidence="2">
    <location>
        <begin position="426"/>
        <end position="548"/>
    </location>
</feature>
<dbReference type="GO" id="GO:0006307">
    <property type="term" value="P:DNA alkylation repair"/>
    <property type="evidence" value="ECO:0007669"/>
    <property type="project" value="InterPro"/>
</dbReference>
<dbReference type="PaxDb" id="35128-Thaps20825"/>
<dbReference type="Pfam" id="PF13532">
    <property type="entry name" value="2OG-FeII_Oxy_2"/>
    <property type="match status" value="1"/>
</dbReference>
<dbReference type="InterPro" id="IPR005123">
    <property type="entry name" value="Oxoglu/Fe-dep_dioxygenase_dom"/>
</dbReference>
<dbReference type="Proteomes" id="UP000001449">
    <property type="component" value="Chromosome 1"/>
</dbReference>
<dbReference type="eggNOG" id="ENOG502S5VN">
    <property type="taxonomic scope" value="Eukaryota"/>
</dbReference>
<dbReference type="OMA" id="CALCNHY"/>
<dbReference type="KEGG" id="tps:THAPSDRAFT_20825"/>
<dbReference type="AlphaFoldDB" id="B8BQX8"/>
<dbReference type="STRING" id="35128.B8BQX8"/>
<dbReference type="HOGENOM" id="CLU_476114_0_0_1"/>
<evidence type="ECO:0000313" key="3">
    <source>
        <dbReference type="EMBL" id="EED95865.1"/>
    </source>
</evidence>
<dbReference type="Gene3D" id="2.60.120.590">
    <property type="entry name" value="Alpha-ketoglutarate-dependent dioxygenase AlkB-like"/>
    <property type="match status" value="1"/>
</dbReference>
<dbReference type="PANTHER" id="PTHR31212:SF4">
    <property type="entry name" value="ALPHA-KETOGLUTARATE-DEPENDENT DIOXYGENASE ALKB HOMOLOG 3"/>
    <property type="match status" value="1"/>
</dbReference>
<organism evidence="3 4">
    <name type="scientific">Thalassiosira pseudonana</name>
    <name type="common">Marine diatom</name>
    <name type="synonym">Cyclotella nana</name>
    <dbReference type="NCBI Taxonomy" id="35128"/>
    <lineage>
        <taxon>Eukaryota</taxon>
        <taxon>Sar</taxon>
        <taxon>Stramenopiles</taxon>
        <taxon>Ochrophyta</taxon>
        <taxon>Bacillariophyta</taxon>
        <taxon>Coscinodiscophyceae</taxon>
        <taxon>Thalassiosirophycidae</taxon>
        <taxon>Thalassiosirales</taxon>
        <taxon>Thalassiosiraceae</taxon>
        <taxon>Thalassiosira</taxon>
    </lineage>
</organism>
<dbReference type="InterPro" id="IPR037151">
    <property type="entry name" value="AlkB-like_sf"/>
</dbReference>
<dbReference type="EMBL" id="CM000638">
    <property type="protein sequence ID" value="EED95865.1"/>
    <property type="molecule type" value="Genomic_DNA"/>
</dbReference>
<sequence length="573" mass="63186">MGALPSTRGTKSRRRTKPNDGSTQRKSSGSPRPQPPKKSVSEASTMGEAIQLAETVSDHLSIVDTFVWIPTDDNLPHHLRTQTVHNEKRRRWGGQLLEGLGQAALDVWESNPIQIQQRLEGEEGGIWRDIRLVRAVWSVTLPMSAGNILEDRPDKEGVWIASALKGLHVLSASISPVAPSASSSQEAIHSWMDLHRGISMLVQSADTLLSDESTTLKDAVEARWAIRGLVARLQLANAITNGKNEIEMEAGEVPSQTSINFSTPNLNARTSNLPFEIFPHCLPWQMDPVSSVNHYYGYPTKQLLPDLLLDIPFNFDTLTTRTGNEVIERRGTAWLAEGGIGALAYSGKLMRPAEVPALVREIMREMEQWCVEQGRQHADGKIAGASLSLLPSCQMMNSAEVIWDDCSSTNLAFQELGEFIQSTPEFFDCALCNHYPDGDSACKFHTDPEHGTHWHRTTAVVSCGSSRKFAFRPIPEVSTWSEWESKKKQQQNDDTSNAPAVSQLFQGDVVFMTGSCNDLFHHAVYASPSDGKLGIGNSRVSLVFKRALDRGGGKKGHGLAGEGRRSRRKNADF</sequence>
<feature type="compositionally biased region" description="Polar residues" evidence="1">
    <location>
        <begin position="19"/>
        <end position="31"/>
    </location>
</feature>
<proteinExistence type="predicted"/>
<evidence type="ECO:0000313" key="4">
    <source>
        <dbReference type="Proteomes" id="UP000001449"/>
    </source>
</evidence>
<dbReference type="RefSeq" id="XP_002286224.1">
    <property type="nucleotide sequence ID" value="XM_002286188.1"/>
</dbReference>
<name>B8BQX8_THAPS</name>
<reference evidence="3 4" key="2">
    <citation type="journal article" date="2008" name="Nature">
        <title>The Phaeodactylum genome reveals the evolutionary history of diatom genomes.</title>
        <authorList>
            <person name="Bowler C."/>
            <person name="Allen A.E."/>
            <person name="Badger J.H."/>
            <person name="Grimwood J."/>
            <person name="Jabbari K."/>
            <person name="Kuo A."/>
            <person name="Maheswari U."/>
            <person name="Martens C."/>
            <person name="Maumus F."/>
            <person name="Otillar R.P."/>
            <person name="Rayko E."/>
            <person name="Salamov A."/>
            <person name="Vandepoele K."/>
            <person name="Beszteri B."/>
            <person name="Gruber A."/>
            <person name="Heijde M."/>
            <person name="Katinka M."/>
            <person name="Mock T."/>
            <person name="Valentin K."/>
            <person name="Verret F."/>
            <person name="Berges J.A."/>
            <person name="Brownlee C."/>
            <person name="Cadoret J.P."/>
            <person name="Chiovitti A."/>
            <person name="Choi C.J."/>
            <person name="Coesel S."/>
            <person name="De Martino A."/>
            <person name="Detter J.C."/>
            <person name="Durkin C."/>
            <person name="Falciatore A."/>
            <person name="Fournet J."/>
            <person name="Haruta M."/>
            <person name="Huysman M.J."/>
            <person name="Jenkins B.D."/>
            <person name="Jiroutova K."/>
            <person name="Jorgensen R.E."/>
            <person name="Joubert Y."/>
            <person name="Kaplan A."/>
            <person name="Kroger N."/>
            <person name="Kroth P.G."/>
            <person name="La Roche J."/>
            <person name="Lindquist E."/>
            <person name="Lommer M."/>
            <person name="Martin-Jezequel V."/>
            <person name="Lopez P.J."/>
            <person name="Lucas S."/>
            <person name="Mangogna M."/>
            <person name="McGinnis K."/>
            <person name="Medlin L.K."/>
            <person name="Montsant A."/>
            <person name="Oudot-Le Secq M.P."/>
            <person name="Napoli C."/>
            <person name="Obornik M."/>
            <person name="Parker M.S."/>
            <person name="Petit J.L."/>
            <person name="Porcel B.M."/>
            <person name="Poulsen N."/>
            <person name="Robison M."/>
            <person name="Rychlewski L."/>
            <person name="Rynearson T.A."/>
            <person name="Schmutz J."/>
            <person name="Shapiro H."/>
            <person name="Siaut M."/>
            <person name="Stanley M."/>
            <person name="Sussman M.R."/>
            <person name="Taylor A.R."/>
            <person name="Vardi A."/>
            <person name="von Dassow P."/>
            <person name="Vyverman W."/>
            <person name="Willis A."/>
            <person name="Wyrwicz L.S."/>
            <person name="Rokhsar D.S."/>
            <person name="Weissenbach J."/>
            <person name="Armbrust E.V."/>
            <person name="Green B.R."/>
            <person name="Van de Peer Y."/>
            <person name="Grigoriev I.V."/>
        </authorList>
    </citation>
    <scope>NUCLEOTIDE SEQUENCE [LARGE SCALE GENOMIC DNA]</scope>
    <source>
        <strain evidence="3 4">CCMP1335</strain>
    </source>
</reference>
<keyword evidence="4" id="KW-1185">Reference proteome</keyword>
<gene>
    <name evidence="3" type="ORF">THAPSDRAFT_20825</name>
</gene>
<accession>B8BQX8</accession>
<dbReference type="InterPro" id="IPR032854">
    <property type="entry name" value="ALKBH3"/>
</dbReference>